<dbReference type="Gramene" id="PGSC0003DMT400095889">
    <property type="protein sequence ID" value="PGSC0003DMT400095889"/>
    <property type="gene ID" value="PGSC0003DMG400045460"/>
</dbReference>
<sequence>MSKYDPSLESNPRDEMSCFVTRISDLVEEECRTAMLYDAPDHGPTTQSVSGLTVQHKILEMDFRVDVSQATSSRVLFIGDMNTRAHPRMMEKEIVNEEVRSALLMMAQAVSTQAQAMMAQATRGVEANVNPNVSTMTSRLRDFVRMNPPVFLGSKVGEDPQEFFDEVYKIVNAMEVTTIEIAKLAAYQLKDVAQIWFTQWKDNRPVGAGPIKWELFKK</sequence>
<dbReference type="HOGENOM" id="CLU_1411005_0_0_1"/>
<protein>
    <submittedName>
        <fullName evidence="1">Gag-pol protein</fullName>
    </submittedName>
</protein>
<organism evidence="1 2">
    <name type="scientific">Solanum tuberosum</name>
    <name type="common">Potato</name>
    <dbReference type="NCBI Taxonomy" id="4113"/>
    <lineage>
        <taxon>Eukaryota</taxon>
        <taxon>Viridiplantae</taxon>
        <taxon>Streptophyta</taxon>
        <taxon>Embryophyta</taxon>
        <taxon>Tracheophyta</taxon>
        <taxon>Spermatophyta</taxon>
        <taxon>Magnoliopsida</taxon>
        <taxon>eudicotyledons</taxon>
        <taxon>Gunneridae</taxon>
        <taxon>Pentapetalae</taxon>
        <taxon>asterids</taxon>
        <taxon>lamiids</taxon>
        <taxon>Solanales</taxon>
        <taxon>Solanaceae</taxon>
        <taxon>Solanoideae</taxon>
        <taxon>Solaneae</taxon>
        <taxon>Solanum</taxon>
    </lineage>
</organism>
<dbReference type="Proteomes" id="UP000011115">
    <property type="component" value="Unassembled WGS sequence"/>
</dbReference>
<accession>M1DX92</accession>
<proteinExistence type="predicted"/>
<evidence type="ECO:0000313" key="1">
    <source>
        <dbReference type="EnsemblPlants" id="PGSC0003DMT400095889"/>
    </source>
</evidence>
<dbReference type="PaxDb" id="4113-PGSC0003DMT400095889"/>
<keyword evidence="2" id="KW-1185">Reference proteome</keyword>
<reference evidence="1" key="2">
    <citation type="submission" date="2015-06" db="UniProtKB">
        <authorList>
            <consortium name="EnsemblPlants"/>
        </authorList>
    </citation>
    <scope>IDENTIFICATION</scope>
    <source>
        <strain evidence="1">DM1-3 516 R44</strain>
    </source>
</reference>
<dbReference type="EnsemblPlants" id="PGSC0003DMT400095889">
    <property type="protein sequence ID" value="PGSC0003DMT400095889"/>
    <property type="gene ID" value="PGSC0003DMG400045460"/>
</dbReference>
<name>M1DX92_SOLTU</name>
<evidence type="ECO:0000313" key="2">
    <source>
        <dbReference type="Proteomes" id="UP000011115"/>
    </source>
</evidence>
<reference evidence="2" key="1">
    <citation type="journal article" date="2011" name="Nature">
        <title>Genome sequence and analysis of the tuber crop potato.</title>
        <authorList>
            <consortium name="The Potato Genome Sequencing Consortium"/>
        </authorList>
    </citation>
    <scope>NUCLEOTIDE SEQUENCE [LARGE SCALE GENOMIC DNA]</scope>
    <source>
        <strain evidence="2">cv. DM1-3 516 R44</strain>
    </source>
</reference>
<dbReference type="InParanoid" id="M1DX92"/>
<dbReference type="AlphaFoldDB" id="M1DX92"/>